<dbReference type="AlphaFoldDB" id="A0A7J6AUC3"/>
<dbReference type="Proteomes" id="UP000593565">
    <property type="component" value="Unassembled WGS sequence"/>
</dbReference>
<evidence type="ECO:0000313" key="2">
    <source>
        <dbReference type="Proteomes" id="UP000593565"/>
    </source>
</evidence>
<dbReference type="SUPFAM" id="SSF54236">
    <property type="entry name" value="Ubiquitin-like"/>
    <property type="match status" value="1"/>
</dbReference>
<evidence type="ECO:0000313" key="1">
    <source>
        <dbReference type="EMBL" id="KAF4086523.1"/>
    </source>
</evidence>
<comment type="caution">
    <text evidence="1">The sequence shown here is derived from an EMBL/GenBank/DDBJ whole genome shotgun (WGS) entry which is preliminary data.</text>
</comment>
<gene>
    <name evidence="1" type="ORF">AMELA_G00084490</name>
</gene>
<name>A0A7J6AUC3_AMEME</name>
<dbReference type="InterPro" id="IPR029071">
    <property type="entry name" value="Ubiquitin-like_domsf"/>
</dbReference>
<keyword evidence="2" id="KW-1185">Reference proteome</keyword>
<protein>
    <submittedName>
        <fullName evidence="1">Uncharacterized protein</fullName>
    </submittedName>
</protein>
<dbReference type="Gene3D" id="3.10.20.90">
    <property type="entry name" value="Phosphatidylinositol 3-kinase Catalytic Subunit, Chain A, domain 1"/>
    <property type="match status" value="1"/>
</dbReference>
<accession>A0A7J6AUC3</accession>
<sequence length="78" mass="8980">MIKVDVYLKCRNGRLWCGFVFLISDERAKESEHINLKVAGQDGSVVQFTTPLANLMKAYCDRQGWWFVPWPTCRSVLG</sequence>
<reference evidence="1 2" key="1">
    <citation type="submission" date="2020-02" db="EMBL/GenBank/DDBJ databases">
        <title>A chromosome-scale genome assembly of the black bullhead catfish (Ameiurus melas).</title>
        <authorList>
            <person name="Wen M."/>
            <person name="Zham M."/>
            <person name="Cabau C."/>
            <person name="Klopp C."/>
            <person name="Donnadieu C."/>
            <person name="Roques C."/>
            <person name="Bouchez O."/>
            <person name="Lampietro C."/>
            <person name="Jouanno E."/>
            <person name="Herpin A."/>
            <person name="Louis A."/>
            <person name="Berthelot C."/>
            <person name="Parey E."/>
            <person name="Roest-Crollius H."/>
            <person name="Braasch I."/>
            <person name="Postlethwait J."/>
            <person name="Robinson-Rechavi M."/>
            <person name="Echchiki A."/>
            <person name="Begum T."/>
            <person name="Montfort J."/>
            <person name="Schartl M."/>
            <person name="Bobe J."/>
            <person name="Guiguen Y."/>
        </authorList>
    </citation>
    <scope>NUCLEOTIDE SEQUENCE [LARGE SCALE GENOMIC DNA]</scope>
    <source>
        <strain evidence="1">M_S1</strain>
        <tissue evidence="1">Blood</tissue>
    </source>
</reference>
<proteinExistence type="predicted"/>
<dbReference type="EMBL" id="JAAGNN010000007">
    <property type="protein sequence ID" value="KAF4086523.1"/>
    <property type="molecule type" value="Genomic_DNA"/>
</dbReference>
<organism evidence="1 2">
    <name type="scientific">Ameiurus melas</name>
    <name type="common">Black bullhead</name>
    <name type="synonym">Silurus melas</name>
    <dbReference type="NCBI Taxonomy" id="219545"/>
    <lineage>
        <taxon>Eukaryota</taxon>
        <taxon>Metazoa</taxon>
        <taxon>Chordata</taxon>
        <taxon>Craniata</taxon>
        <taxon>Vertebrata</taxon>
        <taxon>Euteleostomi</taxon>
        <taxon>Actinopterygii</taxon>
        <taxon>Neopterygii</taxon>
        <taxon>Teleostei</taxon>
        <taxon>Ostariophysi</taxon>
        <taxon>Siluriformes</taxon>
        <taxon>Ictaluridae</taxon>
        <taxon>Ameiurus</taxon>
    </lineage>
</organism>